<dbReference type="EMBL" id="FMUR01000014">
    <property type="protein sequence ID" value="SCY37313.1"/>
    <property type="molecule type" value="Genomic_DNA"/>
</dbReference>
<keyword evidence="3 5" id="KW-1133">Transmembrane helix</keyword>
<evidence type="ECO:0000313" key="6">
    <source>
        <dbReference type="EMBL" id="SCY37313.1"/>
    </source>
</evidence>
<evidence type="ECO:0000313" key="7">
    <source>
        <dbReference type="Proteomes" id="UP000183047"/>
    </source>
</evidence>
<feature type="transmembrane region" description="Helical" evidence="5">
    <location>
        <begin position="62"/>
        <end position="82"/>
    </location>
</feature>
<sequence length="148" mass="15909">MSIDISQIVITIAVICIILWRISYGANVGLVAEAAGLIAVLATFASVYFIMGITENVLDKSFGGIIPKIGYLIVAFVVYRVMTGIGESLRKMKEVPVLGSFNRILGAVLGVIEAIAILYLVEYITGIKLLTVLQAAWLGLFGKIKGLF</sequence>
<keyword evidence="4 5" id="KW-0472">Membrane</keyword>
<name>A0A1G5FDN8_9FIRM</name>
<dbReference type="InterPro" id="IPR003825">
    <property type="entry name" value="Colicin-V_CvpA"/>
</dbReference>
<proteinExistence type="predicted"/>
<feature type="transmembrane region" description="Helical" evidence="5">
    <location>
        <begin position="6"/>
        <end position="23"/>
    </location>
</feature>
<dbReference type="OrthoDB" id="2003273at2"/>
<evidence type="ECO:0000256" key="4">
    <source>
        <dbReference type="ARBA" id="ARBA00023136"/>
    </source>
</evidence>
<reference evidence="7" key="1">
    <citation type="submission" date="2016-10" db="EMBL/GenBank/DDBJ databases">
        <authorList>
            <person name="Varghese N."/>
            <person name="Submissions S."/>
        </authorList>
    </citation>
    <scope>NUCLEOTIDE SEQUENCE [LARGE SCALE GENOMIC DNA]</scope>
    <source>
        <strain evidence="7">XBD2006</strain>
    </source>
</reference>
<dbReference type="AlphaFoldDB" id="A0A1G5FDN8"/>
<organism evidence="6 7">
    <name type="scientific">Butyrivibrio hungatei</name>
    <dbReference type="NCBI Taxonomy" id="185008"/>
    <lineage>
        <taxon>Bacteria</taxon>
        <taxon>Bacillati</taxon>
        <taxon>Bacillota</taxon>
        <taxon>Clostridia</taxon>
        <taxon>Lachnospirales</taxon>
        <taxon>Lachnospiraceae</taxon>
        <taxon>Butyrivibrio</taxon>
    </lineage>
</organism>
<keyword evidence="7" id="KW-1185">Reference proteome</keyword>
<dbReference type="RefSeq" id="WP_074462843.1">
    <property type="nucleotide sequence ID" value="NZ_FMUR01000014.1"/>
</dbReference>
<evidence type="ECO:0000256" key="1">
    <source>
        <dbReference type="ARBA" id="ARBA00004141"/>
    </source>
</evidence>
<evidence type="ECO:0000256" key="2">
    <source>
        <dbReference type="ARBA" id="ARBA00022692"/>
    </source>
</evidence>
<feature type="transmembrane region" description="Helical" evidence="5">
    <location>
        <begin position="103"/>
        <end position="121"/>
    </location>
</feature>
<feature type="transmembrane region" description="Helical" evidence="5">
    <location>
        <begin position="30"/>
        <end position="50"/>
    </location>
</feature>
<protein>
    <submittedName>
        <fullName evidence="6">Membrane protein required for colicin V production</fullName>
    </submittedName>
</protein>
<comment type="subcellular location">
    <subcellularLocation>
        <location evidence="1">Membrane</location>
        <topology evidence="1">Multi-pass membrane protein</topology>
    </subcellularLocation>
</comment>
<keyword evidence="2 5" id="KW-0812">Transmembrane</keyword>
<evidence type="ECO:0000256" key="5">
    <source>
        <dbReference type="SAM" id="Phobius"/>
    </source>
</evidence>
<dbReference type="Proteomes" id="UP000183047">
    <property type="component" value="Unassembled WGS sequence"/>
</dbReference>
<dbReference type="GO" id="GO:0016020">
    <property type="term" value="C:membrane"/>
    <property type="evidence" value="ECO:0007669"/>
    <property type="project" value="UniProtKB-SubCell"/>
</dbReference>
<dbReference type="Pfam" id="PF02674">
    <property type="entry name" value="Colicin_V"/>
    <property type="match status" value="1"/>
</dbReference>
<dbReference type="GO" id="GO:0009403">
    <property type="term" value="P:toxin biosynthetic process"/>
    <property type="evidence" value="ECO:0007669"/>
    <property type="project" value="InterPro"/>
</dbReference>
<evidence type="ECO:0000256" key="3">
    <source>
        <dbReference type="ARBA" id="ARBA00022989"/>
    </source>
</evidence>
<gene>
    <name evidence="6" type="ORF">SAMN02910451_02376</name>
</gene>
<accession>A0A1G5FDN8</accession>